<sequence length="116" mass="12396">MRSEPTLPRPDPSPVPSLAGPRLPLRTACGSGSLPLVLFDLQAISNFLLSKGHKRKQLDQEKLEKEARAPGRAQNHASMAANSALVARTGGTLKATERSALMNSGDLFIHRSSSVL</sequence>
<evidence type="ECO:0000256" key="1">
    <source>
        <dbReference type="SAM" id="MobiDB-lite"/>
    </source>
</evidence>
<gene>
    <name evidence="2" type="ORF">FQA47_001229</name>
</gene>
<protein>
    <submittedName>
        <fullName evidence="2">Uncharacterized protein</fullName>
    </submittedName>
</protein>
<dbReference type="AlphaFoldDB" id="A0A834FNI5"/>
<reference evidence="2" key="1">
    <citation type="journal article" name="BMC Genomics">
        <title>Long-read sequencing and de novo genome assembly of marine medaka (Oryzias melastigma).</title>
        <authorList>
            <person name="Liang P."/>
            <person name="Saqib H.S.A."/>
            <person name="Ni X."/>
            <person name="Shen Y."/>
        </authorList>
    </citation>
    <scope>NUCLEOTIDE SEQUENCE</scope>
    <source>
        <strain evidence="2">Bigg-433</strain>
    </source>
</reference>
<feature type="compositionally biased region" description="Basic and acidic residues" evidence="1">
    <location>
        <begin position="57"/>
        <end position="69"/>
    </location>
</feature>
<feature type="region of interest" description="Disordered" evidence="1">
    <location>
        <begin position="54"/>
        <end position="82"/>
    </location>
</feature>
<organism evidence="2 3">
    <name type="scientific">Oryzias melastigma</name>
    <name type="common">Marine medaka</name>
    <dbReference type="NCBI Taxonomy" id="30732"/>
    <lineage>
        <taxon>Eukaryota</taxon>
        <taxon>Metazoa</taxon>
        <taxon>Chordata</taxon>
        <taxon>Craniata</taxon>
        <taxon>Vertebrata</taxon>
        <taxon>Euteleostomi</taxon>
        <taxon>Actinopterygii</taxon>
        <taxon>Neopterygii</taxon>
        <taxon>Teleostei</taxon>
        <taxon>Neoteleostei</taxon>
        <taxon>Acanthomorphata</taxon>
        <taxon>Ovalentaria</taxon>
        <taxon>Atherinomorphae</taxon>
        <taxon>Beloniformes</taxon>
        <taxon>Adrianichthyidae</taxon>
        <taxon>Oryziinae</taxon>
        <taxon>Oryzias</taxon>
    </lineage>
</organism>
<dbReference type="Proteomes" id="UP000646548">
    <property type="component" value="Unassembled WGS sequence"/>
</dbReference>
<accession>A0A834FNI5</accession>
<feature type="region of interest" description="Disordered" evidence="1">
    <location>
        <begin position="1"/>
        <end position="22"/>
    </location>
</feature>
<comment type="caution">
    <text evidence="2">The sequence shown here is derived from an EMBL/GenBank/DDBJ whole genome shotgun (WGS) entry which is preliminary data.</text>
</comment>
<proteinExistence type="predicted"/>
<name>A0A834FNI5_ORYME</name>
<dbReference type="EMBL" id="WKFB01000058">
    <property type="protein sequence ID" value="KAF6737498.1"/>
    <property type="molecule type" value="Genomic_DNA"/>
</dbReference>
<evidence type="ECO:0000313" key="3">
    <source>
        <dbReference type="Proteomes" id="UP000646548"/>
    </source>
</evidence>
<evidence type="ECO:0000313" key="2">
    <source>
        <dbReference type="EMBL" id="KAF6737498.1"/>
    </source>
</evidence>